<dbReference type="EMBL" id="GAKP01002556">
    <property type="protein sequence ID" value="JAC56396.1"/>
    <property type="molecule type" value="Transcribed_RNA"/>
</dbReference>
<name>A0A034WQD0_BACDO</name>
<dbReference type="EMBL" id="GAKP01002554">
    <property type="protein sequence ID" value="JAC56398.1"/>
    <property type="molecule type" value="Transcribed_RNA"/>
</dbReference>
<organism evidence="1">
    <name type="scientific">Bactrocera dorsalis</name>
    <name type="common">Oriental fruit fly</name>
    <name type="synonym">Dacus dorsalis</name>
    <dbReference type="NCBI Taxonomy" id="27457"/>
    <lineage>
        <taxon>Eukaryota</taxon>
        <taxon>Metazoa</taxon>
        <taxon>Ecdysozoa</taxon>
        <taxon>Arthropoda</taxon>
        <taxon>Hexapoda</taxon>
        <taxon>Insecta</taxon>
        <taxon>Pterygota</taxon>
        <taxon>Neoptera</taxon>
        <taxon>Endopterygota</taxon>
        <taxon>Diptera</taxon>
        <taxon>Brachycera</taxon>
        <taxon>Muscomorpha</taxon>
        <taxon>Tephritoidea</taxon>
        <taxon>Tephritidae</taxon>
        <taxon>Bactrocera</taxon>
        <taxon>Bactrocera</taxon>
    </lineage>
</organism>
<dbReference type="EMBL" id="GAKP01002558">
    <property type="protein sequence ID" value="JAC56394.1"/>
    <property type="molecule type" value="Transcribed_RNA"/>
</dbReference>
<sequence length="102" mass="10946">MPKCFKNTSTICIKKISSVELCNTFQSKTCMRTFYLNNSVGNCDGNSTLNVLRFAASSSAAIAALMKSSSSSSVILTRPVEICVGRIEPKKSVMGTLLGSRL</sequence>
<dbReference type="EMBL" id="GAKP01002552">
    <property type="protein sequence ID" value="JAC56400.1"/>
    <property type="molecule type" value="Transcribed_RNA"/>
</dbReference>
<accession>A0A034WQD0</accession>
<proteinExistence type="predicted"/>
<evidence type="ECO:0000313" key="1">
    <source>
        <dbReference type="EMBL" id="JAC56400.1"/>
    </source>
</evidence>
<reference evidence="1" key="1">
    <citation type="journal article" date="2014" name="BMC Genomics">
        <title>Characterizing the developmental transcriptome of the oriental fruit fly, Bactrocera dorsalis (Diptera: Tephritidae) through comparative genomic analysis with Drosophila melanogaster utilizing modENCODE datasets.</title>
        <authorList>
            <person name="Geib S.M."/>
            <person name="Calla B."/>
            <person name="Hall B."/>
            <person name="Hou S."/>
            <person name="Manoukis N.C."/>
        </authorList>
    </citation>
    <scope>NUCLEOTIDE SEQUENCE</scope>
    <source>
        <strain evidence="1">Punador</strain>
    </source>
</reference>
<protein>
    <submittedName>
        <fullName evidence="1">Uncharacterized protein</fullName>
    </submittedName>
</protein>
<dbReference type="AlphaFoldDB" id="A0A034WQD0"/>